<proteinExistence type="predicted"/>
<dbReference type="AlphaFoldDB" id="A0A1I2HX38"/>
<reference evidence="2" key="1">
    <citation type="submission" date="2016-10" db="EMBL/GenBank/DDBJ databases">
        <authorList>
            <person name="Varghese N."/>
            <person name="Submissions S."/>
        </authorList>
    </citation>
    <scope>NUCLEOTIDE SEQUENCE [LARGE SCALE GENOMIC DNA]</scope>
    <source>
        <strain evidence="2">DSM 27981</strain>
    </source>
</reference>
<name>A0A1I2HX38_9BURK</name>
<dbReference type="STRING" id="1177982.SAMN04489711_1324"/>
<keyword evidence="2" id="KW-1185">Reference proteome</keyword>
<gene>
    <name evidence="1" type="ORF">SAMN04489711_1324</name>
</gene>
<dbReference type="Proteomes" id="UP000199119">
    <property type="component" value="Unassembled WGS sequence"/>
</dbReference>
<evidence type="ECO:0000313" key="2">
    <source>
        <dbReference type="Proteomes" id="UP000199119"/>
    </source>
</evidence>
<sequence length="105" mass="11872">MSVEHMRTANTLQRNFNMLLLLETGKTLHEVAKLGKVQVSTARSSTDRLRGHAIRFVMKYPQVVEGSDSRAKALRAFAKHIGVRVKPSMLRNCKQFDLFDGSSRV</sequence>
<dbReference type="EMBL" id="FONX01000032">
    <property type="protein sequence ID" value="SFF32911.1"/>
    <property type="molecule type" value="Genomic_DNA"/>
</dbReference>
<accession>A0A1I2HX38</accession>
<protein>
    <submittedName>
        <fullName evidence="1">Uncharacterized protein</fullName>
    </submittedName>
</protein>
<evidence type="ECO:0000313" key="1">
    <source>
        <dbReference type="EMBL" id="SFF32911.1"/>
    </source>
</evidence>
<organism evidence="1 2">
    <name type="scientific">Paracidovorax wautersii</name>
    <dbReference type="NCBI Taxonomy" id="1177982"/>
    <lineage>
        <taxon>Bacteria</taxon>
        <taxon>Pseudomonadati</taxon>
        <taxon>Pseudomonadota</taxon>
        <taxon>Betaproteobacteria</taxon>
        <taxon>Burkholderiales</taxon>
        <taxon>Comamonadaceae</taxon>
        <taxon>Paracidovorax</taxon>
    </lineage>
</organism>